<protein>
    <recommendedName>
        <fullName evidence="5">FAR-17a/AIG1-like protein</fullName>
    </recommendedName>
</protein>
<keyword evidence="2" id="KW-0472">Membrane</keyword>
<evidence type="ECO:0008006" key="5">
    <source>
        <dbReference type="Google" id="ProtNLM"/>
    </source>
</evidence>
<name>A0A370GHV9_9NOCA</name>
<reference evidence="3 4" key="1">
    <citation type="submission" date="2018-07" db="EMBL/GenBank/DDBJ databases">
        <title>Genomic Encyclopedia of Type Strains, Phase IV (KMG-IV): sequencing the most valuable type-strain genomes for metagenomic binning, comparative biology and taxonomic classification.</title>
        <authorList>
            <person name="Goeker M."/>
        </authorList>
    </citation>
    <scope>NUCLEOTIDE SEQUENCE [LARGE SCALE GENOMIC DNA]</scope>
    <source>
        <strain evidence="3 4">DSM 44952</strain>
    </source>
</reference>
<keyword evidence="4" id="KW-1185">Reference proteome</keyword>
<dbReference type="STRING" id="1210089.GCA_001613165_06359"/>
<feature type="transmembrane region" description="Helical" evidence="2">
    <location>
        <begin position="140"/>
        <end position="161"/>
    </location>
</feature>
<organism evidence="3 4">
    <name type="scientific">Nocardia mexicana</name>
    <dbReference type="NCBI Taxonomy" id="279262"/>
    <lineage>
        <taxon>Bacteria</taxon>
        <taxon>Bacillati</taxon>
        <taxon>Actinomycetota</taxon>
        <taxon>Actinomycetes</taxon>
        <taxon>Mycobacteriales</taxon>
        <taxon>Nocardiaceae</taxon>
        <taxon>Nocardia</taxon>
    </lineage>
</organism>
<feature type="transmembrane region" description="Helical" evidence="2">
    <location>
        <begin position="43"/>
        <end position="63"/>
    </location>
</feature>
<gene>
    <name evidence="3" type="ORF">DFR68_12422</name>
</gene>
<dbReference type="Proteomes" id="UP000255355">
    <property type="component" value="Unassembled WGS sequence"/>
</dbReference>
<feature type="region of interest" description="Disordered" evidence="1">
    <location>
        <begin position="206"/>
        <end position="227"/>
    </location>
</feature>
<sequence length="227" mass="24599">MITRAGTPPWVRVLRVVFGVLGVVALVWIPVRNIGVAEFSLGNYLSYFTVESNILGVVVLLIGGLRDPGDRRWQLLRGASALYLLITGVVYAVLLANIDVMLTDKWINDIMHRVLPIVLVADWLLVPARLSVTGRLIGGWLIYPAVYGVYSLVRGAIVDWYPYPFLDPRGQGYISLLIGLVILAVVFALLATAVAGLGVMFGRRDSSALSGPDGAVTSERDGGPGRR</sequence>
<feature type="transmembrane region" description="Helical" evidence="2">
    <location>
        <begin position="110"/>
        <end position="128"/>
    </location>
</feature>
<evidence type="ECO:0000313" key="4">
    <source>
        <dbReference type="Proteomes" id="UP000255355"/>
    </source>
</evidence>
<feature type="transmembrane region" description="Helical" evidence="2">
    <location>
        <begin position="75"/>
        <end position="98"/>
    </location>
</feature>
<accession>A0A370GHV9</accession>
<dbReference type="AlphaFoldDB" id="A0A370GHV9"/>
<keyword evidence="2" id="KW-0812">Transmembrane</keyword>
<evidence type="ECO:0000313" key="3">
    <source>
        <dbReference type="EMBL" id="RDI42759.1"/>
    </source>
</evidence>
<dbReference type="InterPro" id="IPR049713">
    <property type="entry name" value="Pr6Pr-like"/>
</dbReference>
<feature type="transmembrane region" description="Helical" evidence="2">
    <location>
        <begin position="12"/>
        <end position="31"/>
    </location>
</feature>
<evidence type="ECO:0000256" key="1">
    <source>
        <dbReference type="SAM" id="MobiDB-lite"/>
    </source>
</evidence>
<feature type="transmembrane region" description="Helical" evidence="2">
    <location>
        <begin position="173"/>
        <end position="201"/>
    </location>
</feature>
<keyword evidence="2" id="KW-1133">Transmembrane helix</keyword>
<evidence type="ECO:0000256" key="2">
    <source>
        <dbReference type="SAM" id="Phobius"/>
    </source>
</evidence>
<dbReference type="EMBL" id="QQAZ01000024">
    <property type="protein sequence ID" value="RDI42759.1"/>
    <property type="molecule type" value="Genomic_DNA"/>
</dbReference>
<dbReference type="NCBIfam" id="NF038065">
    <property type="entry name" value="Pr6Pr"/>
    <property type="match status" value="1"/>
</dbReference>
<feature type="compositionally biased region" description="Basic and acidic residues" evidence="1">
    <location>
        <begin position="218"/>
        <end position="227"/>
    </location>
</feature>
<comment type="caution">
    <text evidence="3">The sequence shown here is derived from an EMBL/GenBank/DDBJ whole genome shotgun (WGS) entry which is preliminary data.</text>
</comment>
<proteinExistence type="predicted"/>
<dbReference type="RefSeq" id="WP_068028179.1">
    <property type="nucleotide sequence ID" value="NZ_QQAZ01000024.1"/>
</dbReference>